<dbReference type="Pfam" id="PF08327">
    <property type="entry name" value="AHSA1"/>
    <property type="match status" value="1"/>
</dbReference>
<evidence type="ECO:0000313" key="3">
    <source>
        <dbReference type="Proteomes" id="UP000730618"/>
    </source>
</evidence>
<dbReference type="RefSeq" id="WP_218103500.1">
    <property type="nucleotide sequence ID" value="NZ_CAJVCE010000063.1"/>
</dbReference>
<comment type="caution">
    <text evidence="2">The sequence shown here is derived from an EMBL/GenBank/DDBJ whole genome shotgun (WGS) entry which is preliminary data.</text>
</comment>
<protein>
    <recommendedName>
        <fullName evidence="1">Activator of Hsp90 ATPase homologue 1/2-like C-terminal domain-containing protein</fullName>
    </recommendedName>
</protein>
<dbReference type="CDD" id="cd08897">
    <property type="entry name" value="SRPBCC_CalC_Aha1-like_4"/>
    <property type="match status" value="1"/>
</dbReference>
<name>A0ABN7TXH5_9BACL</name>
<gene>
    <name evidence="2" type="ORF">PAECIP111802_07400</name>
</gene>
<accession>A0ABN7TXH5</accession>
<dbReference type="InterPro" id="IPR013538">
    <property type="entry name" value="ASHA1/2-like_C"/>
</dbReference>
<organism evidence="2 3">
    <name type="scientific">Paenibacillus allorhizosphaerae</name>
    <dbReference type="NCBI Taxonomy" id="2849866"/>
    <lineage>
        <taxon>Bacteria</taxon>
        <taxon>Bacillati</taxon>
        <taxon>Bacillota</taxon>
        <taxon>Bacilli</taxon>
        <taxon>Bacillales</taxon>
        <taxon>Paenibacillaceae</taxon>
        <taxon>Paenibacillus</taxon>
    </lineage>
</organism>
<proteinExistence type="predicted"/>
<sequence>MKTNQPTKVTVQAVIGAPVKKVWRYWSEPEHITKWNQATDTWHAPRAENDLRVGGKFLTRMEAKDGSMGFDFYGTYDVVKPLEQIVYTLEDGRKVEITFLKQGNETKVIETFDAESTHSIDMQHAGWQAILNNFKKYTEEVR</sequence>
<feature type="domain" description="Activator of Hsp90 ATPase homologue 1/2-like C-terminal" evidence="1">
    <location>
        <begin position="17"/>
        <end position="138"/>
    </location>
</feature>
<keyword evidence="3" id="KW-1185">Reference proteome</keyword>
<dbReference type="EMBL" id="CAJVCE010000063">
    <property type="protein sequence ID" value="CAG7659134.1"/>
    <property type="molecule type" value="Genomic_DNA"/>
</dbReference>
<reference evidence="2 3" key="1">
    <citation type="submission" date="2021-06" db="EMBL/GenBank/DDBJ databases">
        <authorList>
            <person name="Criscuolo A."/>
        </authorList>
    </citation>
    <scope>NUCLEOTIDE SEQUENCE [LARGE SCALE GENOMIC DNA]</scope>
    <source>
        <strain evidence="3">CIP 111802</strain>
    </source>
</reference>
<evidence type="ECO:0000259" key="1">
    <source>
        <dbReference type="Pfam" id="PF08327"/>
    </source>
</evidence>
<evidence type="ECO:0000313" key="2">
    <source>
        <dbReference type="EMBL" id="CAG7659134.1"/>
    </source>
</evidence>
<dbReference type="Proteomes" id="UP000730618">
    <property type="component" value="Unassembled WGS sequence"/>
</dbReference>